<reference evidence="2 3" key="1">
    <citation type="submission" date="2018-09" db="EMBL/GenBank/DDBJ databases">
        <title>Genomic Encyclopedia of Archaeal and Bacterial Type Strains, Phase II (KMG-II): from individual species to whole genera.</title>
        <authorList>
            <person name="Goeker M."/>
        </authorList>
    </citation>
    <scope>NUCLEOTIDE SEQUENCE [LARGE SCALE GENOMIC DNA]</scope>
    <source>
        <strain evidence="2 3">DSM 17008</strain>
    </source>
</reference>
<evidence type="ECO:0000256" key="1">
    <source>
        <dbReference type="SAM" id="Phobius"/>
    </source>
</evidence>
<dbReference type="RefSeq" id="WP_281270874.1">
    <property type="nucleotide sequence ID" value="NZ_RAPK01000006.1"/>
</dbReference>
<gene>
    <name evidence="2" type="ORF">ATL39_0243</name>
</gene>
<dbReference type="Proteomes" id="UP000285120">
    <property type="component" value="Unassembled WGS sequence"/>
</dbReference>
<keyword evidence="1" id="KW-0472">Membrane</keyword>
<accession>A0A419V7H9</accession>
<keyword evidence="1" id="KW-0812">Transmembrane</keyword>
<keyword evidence="1" id="KW-1133">Transmembrane helix</keyword>
<feature type="transmembrane region" description="Helical" evidence="1">
    <location>
        <begin position="12"/>
        <end position="34"/>
    </location>
</feature>
<evidence type="ECO:0000313" key="3">
    <source>
        <dbReference type="Proteomes" id="UP000285120"/>
    </source>
</evidence>
<dbReference type="EMBL" id="RAPK01000006">
    <property type="protein sequence ID" value="RKD76031.1"/>
    <property type="molecule type" value="Genomic_DNA"/>
</dbReference>
<sequence>MIAAYFLQSFRFVMMGAMGLTALSLVTFQCVELYHALMTMFHK</sequence>
<proteinExistence type="predicted"/>
<evidence type="ECO:0000313" key="2">
    <source>
        <dbReference type="EMBL" id="RKD76031.1"/>
    </source>
</evidence>
<protein>
    <submittedName>
        <fullName evidence="2">Uncharacterized protein</fullName>
    </submittedName>
</protein>
<organism evidence="2 3">
    <name type="scientific">Sinobaca qinghaiensis</name>
    <dbReference type="NCBI Taxonomy" id="342944"/>
    <lineage>
        <taxon>Bacteria</taxon>
        <taxon>Bacillati</taxon>
        <taxon>Bacillota</taxon>
        <taxon>Bacilli</taxon>
        <taxon>Bacillales</taxon>
        <taxon>Sporolactobacillaceae</taxon>
        <taxon>Sinobaca</taxon>
    </lineage>
</organism>
<keyword evidence="3" id="KW-1185">Reference proteome</keyword>
<dbReference type="AlphaFoldDB" id="A0A419V7H9"/>
<comment type="caution">
    <text evidence="2">The sequence shown here is derived from an EMBL/GenBank/DDBJ whole genome shotgun (WGS) entry which is preliminary data.</text>
</comment>
<name>A0A419V7H9_9BACL</name>